<feature type="domain" description="DUF4314" evidence="2">
    <location>
        <begin position="6"/>
        <end position="73"/>
    </location>
</feature>
<dbReference type="InterPro" id="IPR025463">
    <property type="entry name" value="DUF4314"/>
</dbReference>
<feature type="compositionally biased region" description="Basic and acidic residues" evidence="1">
    <location>
        <begin position="95"/>
        <end position="105"/>
    </location>
</feature>
<sequence length="105" mass="11868">MRFPSRETVARLREMYPKGTRVELVSMDDPYTRLKPGDKGRVDFVDDGGTLHTAWDNGSHLGIVYGVDQVRKIGDEKDAAQVQPDRPAVKHPNKQKSEPKPNRGR</sequence>
<dbReference type="AlphaFoldDB" id="A0A645BB51"/>
<organism evidence="3">
    <name type="scientific">bioreactor metagenome</name>
    <dbReference type="NCBI Taxonomy" id="1076179"/>
    <lineage>
        <taxon>unclassified sequences</taxon>
        <taxon>metagenomes</taxon>
        <taxon>ecological metagenomes</taxon>
    </lineage>
</organism>
<name>A0A645BB51_9ZZZZ</name>
<evidence type="ECO:0000259" key="2">
    <source>
        <dbReference type="Pfam" id="PF14192"/>
    </source>
</evidence>
<comment type="caution">
    <text evidence="3">The sequence shown here is derived from an EMBL/GenBank/DDBJ whole genome shotgun (WGS) entry which is preliminary data.</text>
</comment>
<dbReference type="EMBL" id="VSSQ01017779">
    <property type="protein sequence ID" value="MPM60393.1"/>
    <property type="molecule type" value="Genomic_DNA"/>
</dbReference>
<protein>
    <recommendedName>
        <fullName evidence="2">DUF4314 domain-containing protein</fullName>
    </recommendedName>
</protein>
<reference evidence="3" key="1">
    <citation type="submission" date="2019-08" db="EMBL/GenBank/DDBJ databases">
        <authorList>
            <person name="Kucharzyk K."/>
            <person name="Murdoch R.W."/>
            <person name="Higgins S."/>
            <person name="Loffler F."/>
        </authorList>
    </citation>
    <scope>NUCLEOTIDE SEQUENCE</scope>
</reference>
<evidence type="ECO:0000313" key="3">
    <source>
        <dbReference type="EMBL" id="MPM60393.1"/>
    </source>
</evidence>
<proteinExistence type="predicted"/>
<accession>A0A645BB51</accession>
<gene>
    <name evidence="3" type="ORF">SDC9_107244</name>
</gene>
<dbReference type="Pfam" id="PF14192">
    <property type="entry name" value="DUF4314"/>
    <property type="match status" value="1"/>
</dbReference>
<feature type="region of interest" description="Disordered" evidence="1">
    <location>
        <begin position="75"/>
        <end position="105"/>
    </location>
</feature>
<evidence type="ECO:0000256" key="1">
    <source>
        <dbReference type="SAM" id="MobiDB-lite"/>
    </source>
</evidence>